<keyword evidence="5" id="KW-0812">Transmembrane</keyword>
<feature type="non-terminal residue" evidence="7">
    <location>
        <position position="1"/>
    </location>
</feature>
<dbReference type="Pfam" id="PF12796">
    <property type="entry name" value="Ank_2"/>
    <property type="match status" value="1"/>
</dbReference>
<dbReference type="OrthoDB" id="341259at2759"/>
<organism evidence="7">
    <name type="scientific">Dissoconium aciculare CBS 342.82</name>
    <dbReference type="NCBI Taxonomy" id="1314786"/>
    <lineage>
        <taxon>Eukaryota</taxon>
        <taxon>Fungi</taxon>
        <taxon>Dikarya</taxon>
        <taxon>Ascomycota</taxon>
        <taxon>Pezizomycotina</taxon>
        <taxon>Dothideomycetes</taxon>
        <taxon>Dothideomycetidae</taxon>
        <taxon>Mycosphaerellales</taxon>
        <taxon>Dissoconiaceae</taxon>
        <taxon>Dissoconium</taxon>
    </lineage>
</organism>
<evidence type="ECO:0008006" key="8">
    <source>
        <dbReference type="Google" id="ProtNLM"/>
    </source>
</evidence>
<evidence type="ECO:0000256" key="2">
    <source>
        <dbReference type="ARBA" id="ARBA00023043"/>
    </source>
</evidence>
<dbReference type="GO" id="GO:0004540">
    <property type="term" value="F:RNA nuclease activity"/>
    <property type="evidence" value="ECO:0007669"/>
    <property type="project" value="TreeGrafter"/>
</dbReference>
<evidence type="ECO:0000313" key="6">
    <source>
        <dbReference type="Proteomes" id="UP000504637"/>
    </source>
</evidence>
<protein>
    <recommendedName>
        <fullName evidence="8">Ankyrin</fullName>
    </recommendedName>
</protein>
<dbReference type="GO" id="GO:0006396">
    <property type="term" value="P:RNA processing"/>
    <property type="evidence" value="ECO:0007669"/>
    <property type="project" value="TreeGrafter"/>
</dbReference>
<keyword evidence="1" id="KW-0677">Repeat</keyword>
<feature type="repeat" description="ANK" evidence="3">
    <location>
        <begin position="164"/>
        <end position="187"/>
    </location>
</feature>
<feature type="non-terminal residue" evidence="7">
    <location>
        <position position="843"/>
    </location>
</feature>
<dbReference type="InterPro" id="IPR002110">
    <property type="entry name" value="Ankyrin_rpt"/>
</dbReference>
<evidence type="ECO:0000256" key="4">
    <source>
        <dbReference type="SAM" id="MobiDB-lite"/>
    </source>
</evidence>
<dbReference type="InterPro" id="IPR002523">
    <property type="entry name" value="MgTranspt_CorA/ZnTranspt_ZntB"/>
</dbReference>
<gene>
    <name evidence="7" type="ORF">K489DRAFT_297111</name>
</gene>
<dbReference type="PANTHER" id="PTHR24141:SF1">
    <property type="entry name" value="2-5A-DEPENDENT RIBONUCLEASE"/>
    <property type="match status" value="1"/>
</dbReference>
<reference evidence="7" key="1">
    <citation type="submission" date="2020-01" db="EMBL/GenBank/DDBJ databases">
        <authorList>
            <consortium name="DOE Joint Genome Institute"/>
            <person name="Haridas S."/>
            <person name="Albert R."/>
            <person name="Binder M."/>
            <person name="Bloem J."/>
            <person name="Labutti K."/>
            <person name="Salamov A."/>
            <person name="Andreopoulos B."/>
            <person name="Baker S.E."/>
            <person name="Barry K."/>
            <person name="Bills G."/>
            <person name="Bluhm B.H."/>
            <person name="Cannon C."/>
            <person name="Castanera R."/>
            <person name="Culley D.E."/>
            <person name="Daum C."/>
            <person name="Ezra D."/>
            <person name="Gonzalez J.B."/>
            <person name="Henrissat B."/>
            <person name="Kuo A."/>
            <person name="Liang C."/>
            <person name="Lipzen A."/>
            <person name="Lutzoni F."/>
            <person name="Magnuson J."/>
            <person name="Mondo S."/>
            <person name="Nolan M."/>
            <person name="Ohm R."/>
            <person name="Pangilinan J."/>
            <person name="Park H.-J."/>
            <person name="Ramirez L."/>
            <person name="Alfaro M."/>
            <person name="Sun H."/>
            <person name="Tritt A."/>
            <person name="Yoshinaga Y."/>
            <person name="Zwiers L.-H."/>
            <person name="Turgeon B.G."/>
            <person name="Goodwin S.B."/>
            <person name="Spatafora J.W."/>
            <person name="Crous P.W."/>
            <person name="Grigoriev I.V."/>
        </authorList>
    </citation>
    <scope>NUCLEOTIDE SEQUENCE</scope>
    <source>
        <strain evidence="7">CBS 342.82</strain>
    </source>
</reference>
<dbReference type="Gene3D" id="1.25.40.20">
    <property type="entry name" value="Ankyrin repeat-containing domain"/>
    <property type="match status" value="2"/>
</dbReference>
<proteinExistence type="predicted"/>
<keyword evidence="5" id="KW-0472">Membrane</keyword>
<dbReference type="GO" id="GO:0046873">
    <property type="term" value="F:metal ion transmembrane transporter activity"/>
    <property type="evidence" value="ECO:0007669"/>
    <property type="project" value="InterPro"/>
</dbReference>
<dbReference type="Pfam" id="PF01544">
    <property type="entry name" value="CorA"/>
    <property type="match status" value="1"/>
</dbReference>
<dbReference type="AlphaFoldDB" id="A0A6J3LVM0"/>
<evidence type="ECO:0000256" key="5">
    <source>
        <dbReference type="SAM" id="Phobius"/>
    </source>
</evidence>
<dbReference type="SUPFAM" id="SSF48403">
    <property type="entry name" value="Ankyrin repeat"/>
    <property type="match status" value="1"/>
</dbReference>
<accession>A0A6J3LVM0</accession>
<dbReference type="InterPro" id="IPR036770">
    <property type="entry name" value="Ankyrin_rpt-contain_sf"/>
</dbReference>
<reference evidence="7" key="3">
    <citation type="submission" date="2025-08" db="UniProtKB">
        <authorList>
            <consortium name="RefSeq"/>
        </authorList>
    </citation>
    <scope>IDENTIFICATION</scope>
    <source>
        <strain evidence="7">CBS 342.82</strain>
    </source>
</reference>
<feature type="transmembrane region" description="Helical" evidence="5">
    <location>
        <begin position="815"/>
        <end position="842"/>
    </location>
</feature>
<dbReference type="GeneID" id="54358130"/>
<reference evidence="7" key="2">
    <citation type="submission" date="2020-04" db="EMBL/GenBank/DDBJ databases">
        <authorList>
            <consortium name="NCBI Genome Project"/>
        </authorList>
    </citation>
    <scope>NUCLEOTIDE SEQUENCE</scope>
    <source>
        <strain evidence="7">CBS 342.82</strain>
    </source>
</reference>
<evidence type="ECO:0000313" key="7">
    <source>
        <dbReference type="RefSeq" id="XP_033456365.1"/>
    </source>
</evidence>
<dbReference type="SMART" id="SM00248">
    <property type="entry name" value="ANK"/>
    <property type="match status" value="5"/>
</dbReference>
<dbReference type="PROSITE" id="PS50088">
    <property type="entry name" value="ANK_REPEAT"/>
    <property type="match status" value="1"/>
</dbReference>
<dbReference type="PROSITE" id="PS50297">
    <property type="entry name" value="ANK_REP_REGION"/>
    <property type="match status" value="1"/>
</dbReference>
<evidence type="ECO:0000256" key="1">
    <source>
        <dbReference type="ARBA" id="ARBA00022737"/>
    </source>
</evidence>
<dbReference type="PANTHER" id="PTHR24141">
    <property type="entry name" value="2-5A-DEPENDENT RIBONUCLEASE"/>
    <property type="match status" value="1"/>
</dbReference>
<keyword evidence="5" id="KW-1133">Transmembrane helix</keyword>
<dbReference type="RefSeq" id="XP_033456365.1">
    <property type="nucleotide sequence ID" value="XM_033600330.1"/>
</dbReference>
<dbReference type="Gene3D" id="1.20.58.340">
    <property type="entry name" value="Magnesium transport protein CorA, transmembrane region"/>
    <property type="match status" value="1"/>
</dbReference>
<evidence type="ECO:0000256" key="3">
    <source>
        <dbReference type="PROSITE-ProRule" id="PRU00023"/>
    </source>
</evidence>
<dbReference type="GO" id="GO:0003723">
    <property type="term" value="F:RNA binding"/>
    <property type="evidence" value="ECO:0007669"/>
    <property type="project" value="TreeGrafter"/>
</dbReference>
<dbReference type="GO" id="GO:0016020">
    <property type="term" value="C:membrane"/>
    <property type="evidence" value="ECO:0007669"/>
    <property type="project" value="InterPro"/>
</dbReference>
<name>A0A6J3LVM0_9PEZI</name>
<feature type="compositionally biased region" description="Basic and acidic residues" evidence="4">
    <location>
        <begin position="624"/>
        <end position="638"/>
    </location>
</feature>
<feature type="transmembrane region" description="Helical" evidence="5">
    <location>
        <begin position="781"/>
        <end position="803"/>
    </location>
</feature>
<keyword evidence="6" id="KW-1185">Reference proteome</keyword>
<feature type="region of interest" description="Disordered" evidence="4">
    <location>
        <begin position="619"/>
        <end position="638"/>
    </location>
</feature>
<keyword evidence="2 3" id="KW-0040">ANK repeat</keyword>
<sequence>IAKYLIDHGANVDHKDNAERSSLTYAVWKNRLPIVKILVGKGVDPNGIDARKRNALHHLTADITRAQHGSDEVGEQILEQLLKANANPNARDWNGHTCFYSALRSGNVWLAEALLRRTQIKVNAETKAGWSMLHAACEQPLASVELVRSLIDMGCDANQKIPRSEKTPLHLAAHAGNLEVVEYLLQRPEIDRNAYDSFGNSPLFCASLRDSEKRRAIGKLFAPWHPSNIIAKQQDPNFHHIQAAAEKWEATVVDFDISNPAGSSVKQYRIYDLIERPHRKFPGDPHFSTVMSDCAPGSFRWIHLPANNTSWCRDLILKCFIETGCKDVYGFRNIERSLNHQHCGQSKHLHSRYMNPLCVPVFASASSKDKLEQFAPIPAAVQHTCCKGCMQERVVGKNDEECDFDAMINHLIMFMPYLHYETYSDMCAMETKVEEALMGDPYAGDATAETSLLRAYLSTGNQTLHMRRTLDQFFYHNIDTKIRNRNQVIHRHQKKDRASVREDHKILMVDQLWMWVIEKDLIITSFPRVRTNPSRDPMDILEIIKEMIRTNIEDPIDNVYELASLIVSHVGGAQDGQGYGRDALQVLNIFESEVGAAMDVEVKLFHAFQDDANRAADWLSKATSSERKTQETKPEDDIWEEPKDPEVVEVRQSFFGSLLDISTETNLLKEVKDIRDELGMLKLLFTIQKQVVPGFQKALKSVSRKQTQWKRLAQHVENIPDEQKRLYEHPLEHINSMDDQAKLIYQSIRDLLELKQKHVNAIEAHYSRFQAESTAQQGKTLLVFTIVTVIFLPLSFIAAVMTINIAEFPRNEAGFLALPWVAEYVFGVGIPIAIICVLAALLV</sequence>
<dbReference type="Proteomes" id="UP000504637">
    <property type="component" value="Unplaced"/>
</dbReference>